<name>A0A484NC94_9ASTE</name>
<feature type="compositionally biased region" description="Polar residues" evidence="1">
    <location>
        <begin position="21"/>
        <end position="32"/>
    </location>
</feature>
<gene>
    <name evidence="2" type="ORF">CCAM_LOCUS40466</name>
</gene>
<sequence>MDQPHFLGCSNSDNDNDLERSQWNVSYNSGSEKQSKPYFKPLCEDSEEEWVTDRGSEDEPDWHTRKEASKRKNQRKFEQLCLQFKDSPMPRRSRRLTDLKTRLIQEKSLL</sequence>
<evidence type="ECO:0000313" key="3">
    <source>
        <dbReference type="Proteomes" id="UP000595140"/>
    </source>
</evidence>
<organism evidence="2 3">
    <name type="scientific">Cuscuta campestris</name>
    <dbReference type="NCBI Taxonomy" id="132261"/>
    <lineage>
        <taxon>Eukaryota</taxon>
        <taxon>Viridiplantae</taxon>
        <taxon>Streptophyta</taxon>
        <taxon>Embryophyta</taxon>
        <taxon>Tracheophyta</taxon>
        <taxon>Spermatophyta</taxon>
        <taxon>Magnoliopsida</taxon>
        <taxon>eudicotyledons</taxon>
        <taxon>Gunneridae</taxon>
        <taxon>Pentapetalae</taxon>
        <taxon>asterids</taxon>
        <taxon>lamiids</taxon>
        <taxon>Solanales</taxon>
        <taxon>Convolvulaceae</taxon>
        <taxon>Cuscuteae</taxon>
        <taxon>Cuscuta</taxon>
        <taxon>Cuscuta subgen. Grammica</taxon>
        <taxon>Cuscuta sect. Cleistogrammica</taxon>
    </lineage>
</organism>
<evidence type="ECO:0000313" key="2">
    <source>
        <dbReference type="EMBL" id="VFQ98690.1"/>
    </source>
</evidence>
<accession>A0A484NC94</accession>
<reference evidence="2 3" key="1">
    <citation type="submission" date="2018-04" db="EMBL/GenBank/DDBJ databases">
        <authorList>
            <person name="Vogel A."/>
        </authorList>
    </citation>
    <scope>NUCLEOTIDE SEQUENCE [LARGE SCALE GENOMIC DNA]</scope>
</reference>
<dbReference type="Proteomes" id="UP000595140">
    <property type="component" value="Unassembled WGS sequence"/>
</dbReference>
<proteinExistence type="predicted"/>
<dbReference type="EMBL" id="OOIL02006610">
    <property type="protein sequence ID" value="VFQ98690.1"/>
    <property type="molecule type" value="Genomic_DNA"/>
</dbReference>
<dbReference type="AlphaFoldDB" id="A0A484NC94"/>
<feature type="region of interest" description="Disordered" evidence="1">
    <location>
        <begin position="1"/>
        <end position="75"/>
    </location>
</feature>
<keyword evidence="3" id="KW-1185">Reference proteome</keyword>
<evidence type="ECO:0000256" key="1">
    <source>
        <dbReference type="SAM" id="MobiDB-lite"/>
    </source>
</evidence>
<protein>
    <submittedName>
        <fullName evidence="2">Uncharacterized protein</fullName>
    </submittedName>
</protein>
<feature type="compositionally biased region" description="Basic and acidic residues" evidence="1">
    <location>
        <begin position="51"/>
        <end position="67"/>
    </location>
</feature>